<evidence type="ECO:0000259" key="1">
    <source>
        <dbReference type="Pfam" id="PF00248"/>
    </source>
</evidence>
<dbReference type="AlphaFoldDB" id="A0AB39YLP1"/>
<protein>
    <submittedName>
        <fullName evidence="2">Aldo/keto reductase</fullName>
    </submittedName>
</protein>
<organism evidence="2">
    <name type="scientific">Streptomyces sp. R33</name>
    <dbReference type="NCBI Taxonomy" id="3238629"/>
    <lineage>
        <taxon>Bacteria</taxon>
        <taxon>Bacillati</taxon>
        <taxon>Actinomycetota</taxon>
        <taxon>Actinomycetes</taxon>
        <taxon>Kitasatosporales</taxon>
        <taxon>Streptomycetaceae</taxon>
        <taxon>Streptomyces</taxon>
    </lineage>
</organism>
<dbReference type="RefSeq" id="WP_369780686.1">
    <property type="nucleotide sequence ID" value="NZ_CP165728.1"/>
</dbReference>
<feature type="domain" description="NADP-dependent oxidoreductase" evidence="1">
    <location>
        <begin position="5"/>
        <end position="110"/>
    </location>
</feature>
<reference evidence="2" key="1">
    <citation type="submission" date="2024-08" db="EMBL/GenBank/DDBJ databases">
        <authorList>
            <person name="Yu S.T."/>
        </authorList>
    </citation>
    <scope>NUCLEOTIDE SEQUENCE</scope>
    <source>
        <strain evidence="2">R33</strain>
        <plasmid evidence="2">unnamed1</plasmid>
    </source>
</reference>
<dbReference type="Gene3D" id="3.20.20.100">
    <property type="entry name" value="NADP-dependent oxidoreductase domain"/>
    <property type="match status" value="1"/>
</dbReference>
<name>A0AB39YLP1_9ACTN</name>
<proteinExistence type="predicted"/>
<evidence type="ECO:0000313" key="2">
    <source>
        <dbReference type="EMBL" id="XDV69487.1"/>
    </source>
</evidence>
<dbReference type="Pfam" id="PF00248">
    <property type="entry name" value="Aldo_ket_red"/>
    <property type="match status" value="1"/>
</dbReference>
<geneLocation type="plasmid" evidence="2">
    <name>unnamed1</name>
</geneLocation>
<gene>
    <name evidence="2" type="ORF">AB5J51_41970</name>
</gene>
<keyword evidence="2" id="KW-0614">Plasmid</keyword>
<dbReference type="InterPro" id="IPR023210">
    <property type="entry name" value="NADP_OxRdtase_dom"/>
</dbReference>
<sequence length="124" mass="13274">MIQVITKVASRCNLNKIAREPVANGFLAGAHREDETYGPGDIRSSFSTGQRRLRIRLAASLQPPEPVAPGGPTSAQLALRYVLDEPRVTTAVVGLKTAAQVEECFSALELGSYWEHRGALGGGE</sequence>
<dbReference type="SUPFAM" id="SSF51430">
    <property type="entry name" value="NAD(P)-linked oxidoreductase"/>
    <property type="match status" value="1"/>
</dbReference>
<dbReference type="EMBL" id="CP165728">
    <property type="protein sequence ID" value="XDV69487.1"/>
    <property type="molecule type" value="Genomic_DNA"/>
</dbReference>
<accession>A0AB39YLP1</accession>
<dbReference type="InterPro" id="IPR036812">
    <property type="entry name" value="NAD(P)_OxRdtase_dom_sf"/>
</dbReference>